<protein>
    <recommendedName>
        <fullName evidence="3">Ice-binding protein C-terminal domain-containing protein</fullName>
    </recommendedName>
</protein>
<accession>A0A2U2I6E2</accession>
<dbReference type="AlphaFoldDB" id="A0A2U2I6E2"/>
<feature type="chain" id="PRO_5015676064" description="Ice-binding protein C-terminal domain-containing protein" evidence="2">
    <location>
        <begin position="24"/>
        <end position="93"/>
    </location>
</feature>
<keyword evidence="2" id="KW-0732">Signal</keyword>
<evidence type="ECO:0000259" key="3">
    <source>
        <dbReference type="Pfam" id="PF07589"/>
    </source>
</evidence>
<dbReference type="InterPro" id="IPR013424">
    <property type="entry name" value="Ice-binding_C"/>
</dbReference>
<feature type="domain" description="Ice-binding protein C-terminal" evidence="3">
    <location>
        <begin position="63"/>
        <end position="86"/>
    </location>
</feature>
<keyword evidence="1" id="KW-0812">Transmembrane</keyword>
<evidence type="ECO:0000256" key="2">
    <source>
        <dbReference type="SAM" id="SignalP"/>
    </source>
</evidence>
<feature type="transmembrane region" description="Helical" evidence="1">
    <location>
        <begin position="68"/>
        <end position="85"/>
    </location>
</feature>
<organism evidence="4 5">
    <name type="scientific">Massilia glaciei</name>
    <dbReference type="NCBI Taxonomy" id="1524097"/>
    <lineage>
        <taxon>Bacteria</taxon>
        <taxon>Pseudomonadati</taxon>
        <taxon>Pseudomonadota</taxon>
        <taxon>Betaproteobacteria</taxon>
        <taxon>Burkholderiales</taxon>
        <taxon>Oxalobacteraceae</taxon>
        <taxon>Telluria group</taxon>
        <taxon>Massilia</taxon>
    </lineage>
</organism>
<keyword evidence="1" id="KW-0472">Membrane</keyword>
<reference evidence="4 5" key="1">
    <citation type="submission" date="2018-04" db="EMBL/GenBank/DDBJ databases">
        <title>Massilia violaceinigra sp. nov., a novel purple-pigmented bacterium isolated from Tianshan glacier, Xinjiang, China.</title>
        <authorList>
            <person name="Wang H."/>
        </authorList>
    </citation>
    <scope>NUCLEOTIDE SEQUENCE [LARGE SCALE GENOMIC DNA]</scope>
    <source>
        <strain evidence="4 5">B448-2</strain>
    </source>
</reference>
<dbReference type="Pfam" id="PF07589">
    <property type="entry name" value="PEP-CTERM"/>
    <property type="match status" value="1"/>
</dbReference>
<comment type="caution">
    <text evidence="4">The sequence shown here is derived from an EMBL/GenBank/DDBJ whole genome shotgun (WGS) entry which is preliminary data.</text>
</comment>
<keyword evidence="1" id="KW-1133">Transmembrane helix</keyword>
<evidence type="ECO:0000313" key="4">
    <source>
        <dbReference type="EMBL" id="PWF55323.1"/>
    </source>
</evidence>
<keyword evidence="5" id="KW-1185">Reference proteome</keyword>
<name>A0A2U2I6E2_9BURK</name>
<evidence type="ECO:0000256" key="1">
    <source>
        <dbReference type="SAM" id="Phobius"/>
    </source>
</evidence>
<dbReference type="Proteomes" id="UP000241421">
    <property type="component" value="Unassembled WGS sequence"/>
</dbReference>
<dbReference type="RefSeq" id="WP_106755896.1">
    <property type="nucleotide sequence ID" value="NZ_PXWF02000033.1"/>
</dbReference>
<sequence length="93" mass="9628">MNILASTTALAAALALGAGIAHAAVTEVSVASAHKPSIAGAYATRPAQNPSVPPAFIHHDFSTVPEPQVFAMMLLGLCLIGFRASRITDEKFK</sequence>
<feature type="signal peptide" evidence="2">
    <location>
        <begin position="1"/>
        <end position="23"/>
    </location>
</feature>
<dbReference type="OrthoDB" id="8759136at2"/>
<dbReference type="EMBL" id="PXWF02000033">
    <property type="protein sequence ID" value="PWF55323.1"/>
    <property type="molecule type" value="Genomic_DNA"/>
</dbReference>
<evidence type="ECO:0000313" key="5">
    <source>
        <dbReference type="Proteomes" id="UP000241421"/>
    </source>
</evidence>
<proteinExistence type="predicted"/>
<gene>
    <name evidence="4" type="ORF">C7C56_002350</name>
</gene>